<protein>
    <submittedName>
        <fullName evidence="1">DUF429 domain-containing protein</fullName>
    </submittedName>
</protein>
<proteinExistence type="predicted"/>
<dbReference type="Pfam" id="PF04250">
    <property type="entry name" value="DUF429"/>
    <property type="match status" value="1"/>
</dbReference>
<evidence type="ECO:0000313" key="1">
    <source>
        <dbReference type="EMBL" id="RKP58970.1"/>
    </source>
</evidence>
<gene>
    <name evidence="1" type="ORF">D7S86_03370</name>
</gene>
<dbReference type="AlphaFoldDB" id="A0A494YB36"/>
<dbReference type="OrthoDB" id="5242335at2"/>
<dbReference type="RefSeq" id="WP_121083404.1">
    <property type="nucleotide sequence ID" value="NZ_RBZU01000001.1"/>
</dbReference>
<dbReference type="EMBL" id="RBZU01000001">
    <property type="protein sequence ID" value="RKP58970.1"/>
    <property type="molecule type" value="Genomic_DNA"/>
</dbReference>
<name>A0A494YB36_9BURK</name>
<sequence>MSVNQGKRSVVIAGIDVGGIEKGFHLVVMRGSSIVDVVTDRDPGELHRRCLQHEVEVVAIDAPSKWGVEGARREAEQALARERISCFPTPTLARAQSSTTTFFKWMLNGARLYEVFAQTHPVDAVPVYAGRRASIEVFPYAITCALLGRDVASAKLKRTQRRRLLEDLGIDTARLKSIDFLDAGLCAVAARCFVEGKTRAVGDVSGGYIVLPVGIRLIDQLLF</sequence>
<accession>A0A494YB36</accession>
<reference evidence="1 2" key="1">
    <citation type="submission" date="2018-10" db="EMBL/GenBank/DDBJ databases">
        <title>Robbsia sp. DHC34, isolated from soil.</title>
        <authorList>
            <person name="Gao Z.-H."/>
            <person name="Qiu L.-H."/>
        </authorList>
    </citation>
    <scope>NUCLEOTIDE SEQUENCE [LARGE SCALE GENOMIC DNA]</scope>
    <source>
        <strain evidence="1 2">DHC34</strain>
    </source>
</reference>
<keyword evidence="2" id="KW-1185">Reference proteome</keyword>
<dbReference type="Proteomes" id="UP000270342">
    <property type="component" value="Unassembled WGS sequence"/>
</dbReference>
<organism evidence="1 2">
    <name type="scientific">Pararobbsia silviterrae</name>
    <dbReference type="NCBI Taxonomy" id="1792498"/>
    <lineage>
        <taxon>Bacteria</taxon>
        <taxon>Pseudomonadati</taxon>
        <taxon>Pseudomonadota</taxon>
        <taxon>Betaproteobacteria</taxon>
        <taxon>Burkholderiales</taxon>
        <taxon>Burkholderiaceae</taxon>
        <taxon>Pararobbsia</taxon>
    </lineage>
</organism>
<dbReference type="InterPro" id="IPR007362">
    <property type="entry name" value="DUF429"/>
</dbReference>
<evidence type="ECO:0000313" key="2">
    <source>
        <dbReference type="Proteomes" id="UP000270342"/>
    </source>
</evidence>
<comment type="caution">
    <text evidence="1">The sequence shown here is derived from an EMBL/GenBank/DDBJ whole genome shotgun (WGS) entry which is preliminary data.</text>
</comment>